<evidence type="ECO:0000313" key="6">
    <source>
        <dbReference type="Proteomes" id="UP000284657"/>
    </source>
</evidence>
<evidence type="ECO:0000256" key="1">
    <source>
        <dbReference type="SAM" id="Coils"/>
    </source>
</evidence>
<evidence type="ECO:0000256" key="2">
    <source>
        <dbReference type="SAM" id="MobiDB-lite"/>
    </source>
</evidence>
<evidence type="ECO:0000313" key="4">
    <source>
        <dbReference type="EMBL" id="RLN64321.1"/>
    </source>
</evidence>
<evidence type="ECO:0000313" key="3">
    <source>
        <dbReference type="EMBL" id="RLN61875.1"/>
    </source>
</evidence>
<gene>
    <name evidence="4" type="ORF">BBJ29_004236</name>
    <name evidence="3" type="ORF">BBP00_00005122</name>
</gene>
<accession>A0A3F2RPS3</accession>
<sequence length="519" mass="59136">MAHWWRRDELLALLQAWEQTLPAPRDRDDLTPEELSKLYDRFVALRPRDGAVVAPLEVETQRQRLVRTFLFLRAFNAESDRAGRPTWFQLPQHQQEDLRRINGRLGDLAAVAQDEFKELERICDQQVTEEEPTPQEDTHHEVRPPVAVDEMKAAAEALAGLPMFRPNNISRPTLSPSLSPPSSPIRTTKKTVAPMGLEVKNDNSDAESLSGNGFASPSEGESEIDESKRRKNSDVDYVPLKGKGKGKNASKWPKRDEKCLVDAWHEVVMRLADTERPGAFASRAEALKLNSLVHDKFAELCKGRAPRTNQSTGAKKHAMITAFRFLRGLLRELASQSDRPNWFGMSPDERLELQKQHGHHQENACTIEKDMYQKLAEIDRATRIITTPSDDPVHPNPPASVTLGGVHYPEKRRGNKLPPSSTQRFESLLTEFREERRQERQHNVEIIVEALKLRSATAQKSDQTSPFVEGLVEKQRQHMLDLFNQLQEERSQEREQARMLLRELSNSGLVSSQDSEEKE</sequence>
<dbReference type="Proteomes" id="UP000284657">
    <property type="component" value="Unassembled WGS sequence"/>
</dbReference>
<organism evidence="3 5">
    <name type="scientific">Phytophthora kernoviae</name>
    <dbReference type="NCBI Taxonomy" id="325452"/>
    <lineage>
        <taxon>Eukaryota</taxon>
        <taxon>Sar</taxon>
        <taxon>Stramenopiles</taxon>
        <taxon>Oomycota</taxon>
        <taxon>Peronosporomycetes</taxon>
        <taxon>Peronosporales</taxon>
        <taxon>Peronosporaceae</taxon>
        <taxon>Phytophthora</taxon>
    </lineage>
</organism>
<feature type="compositionally biased region" description="Polar residues" evidence="2">
    <location>
        <begin position="206"/>
        <end position="215"/>
    </location>
</feature>
<keyword evidence="1" id="KW-0175">Coiled coil</keyword>
<dbReference type="OrthoDB" id="114510at2759"/>
<dbReference type="EMBL" id="MBAD02000674">
    <property type="protein sequence ID" value="RLN64321.1"/>
    <property type="molecule type" value="Genomic_DNA"/>
</dbReference>
<evidence type="ECO:0000313" key="5">
    <source>
        <dbReference type="Proteomes" id="UP000277300"/>
    </source>
</evidence>
<feature type="compositionally biased region" description="Basic and acidic residues" evidence="2">
    <location>
        <begin position="225"/>
        <end position="234"/>
    </location>
</feature>
<name>A0A3F2RPS3_9STRA</name>
<feature type="region of interest" description="Disordered" evidence="2">
    <location>
        <begin position="168"/>
        <end position="252"/>
    </location>
</feature>
<proteinExistence type="predicted"/>
<feature type="coiled-coil region" evidence="1">
    <location>
        <begin position="476"/>
        <end position="503"/>
    </location>
</feature>
<protein>
    <submittedName>
        <fullName evidence="3">Uncharacterized protein</fullName>
    </submittedName>
</protein>
<comment type="caution">
    <text evidence="3">The sequence shown here is derived from an EMBL/GenBank/DDBJ whole genome shotgun (WGS) entry which is preliminary data.</text>
</comment>
<dbReference type="AlphaFoldDB" id="A0A3F2RPS3"/>
<dbReference type="Proteomes" id="UP000277300">
    <property type="component" value="Unassembled WGS sequence"/>
</dbReference>
<dbReference type="EMBL" id="MBDO02000140">
    <property type="protein sequence ID" value="RLN61875.1"/>
    <property type="molecule type" value="Genomic_DNA"/>
</dbReference>
<reference evidence="5 6" key="1">
    <citation type="submission" date="2018-07" db="EMBL/GenBank/DDBJ databases">
        <title>Genome sequencing of oomycete isolates from Chile give support for New Zealand origin for Phytophthora kernoviae and make available the first Nothophytophthora sp. genome.</title>
        <authorList>
            <person name="Studholme D.J."/>
            <person name="Sanfuentes E."/>
            <person name="Panda P."/>
            <person name="Hill R."/>
            <person name="Sambles C."/>
            <person name="Grant M."/>
            <person name="Williams N.M."/>
            <person name="Mcdougal R.L."/>
        </authorList>
    </citation>
    <scope>NUCLEOTIDE SEQUENCE [LARGE SCALE GENOMIC DNA]</scope>
    <source>
        <strain evidence="3">Chile6</strain>
        <strain evidence="4">Chile7</strain>
    </source>
</reference>